<dbReference type="PANTHER" id="PTHR12280">
    <property type="entry name" value="PANTOTHENATE KINASE"/>
    <property type="match status" value="1"/>
</dbReference>
<dbReference type="AlphaFoldDB" id="A0A0L0FC43"/>
<gene>
    <name evidence="4" type="ORF">SARC_13798</name>
</gene>
<dbReference type="STRING" id="667725.A0A0L0FC43"/>
<sequence>VSVTGGGAYKYLELLESKLNIKVEQEDEMLCAVEGCNFLLRTIPGEAFTYNTDSEPPYTFMNPIPPSSLYPYLLVNIGSGVSMIKISGPQEYERIGGTCLGGGTFWGLCSLLTHARDFDE</sequence>
<dbReference type="GO" id="GO:0004594">
    <property type="term" value="F:pantothenate kinase activity"/>
    <property type="evidence" value="ECO:0007669"/>
    <property type="project" value="TreeGrafter"/>
</dbReference>
<feature type="non-terminal residue" evidence="4">
    <location>
        <position position="120"/>
    </location>
</feature>
<evidence type="ECO:0000313" key="5">
    <source>
        <dbReference type="Proteomes" id="UP000054560"/>
    </source>
</evidence>
<protein>
    <recommendedName>
        <fullName evidence="6">Pantothenate kinase</fullName>
    </recommendedName>
</protein>
<keyword evidence="3" id="KW-0173">Coenzyme A biosynthesis</keyword>
<dbReference type="Gene3D" id="3.30.420.510">
    <property type="match status" value="1"/>
</dbReference>
<proteinExistence type="predicted"/>
<dbReference type="Gene3D" id="3.30.420.40">
    <property type="match status" value="1"/>
</dbReference>
<dbReference type="Pfam" id="PF03630">
    <property type="entry name" value="Fumble"/>
    <property type="match status" value="1"/>
</dbReference>
<dbReference type="Proteomes" id="UP000054560">
    <property type="component" value="Unassembled WGS sequence"/>
</dbReference>
<accession>A0A0L0FC43</accession>
<dbReference type="GO" id="GO:0005829">
    <property type="term" value="C:cytosol"/>
    <property type="evidence" value="ECO:0007669"/>
    <property type="project" value="TreeGrafter"/>
</dbReference>
<organism evidence="4 5">
    <name type="scientific">Sphaeroforma arctica JP610</name>
    <dbReference type="NCBI Taxonomy" id="667725"/>
    <lineage>
        <taxon>Eukaryota</taxon>
        <taxon>Ichthyosporea</taxon>
        <taxon>Ichthyophonida</taxon>
        <taxon>Sphaeroforma</taxon>
    </lineage>
</organism>
<name>A0A0L0FC43_9EUKA</name>
<keyword evidence="1" id="KW-0547">Nucleotide-binding</keyword>
<dbReference type="OrthoDB" id="498611at2759"/>
<dbReference type="GO" id="GO:0005634">
    <property type="term" value="C:nucleus"/>
    <property type="evidence" value="ECO:0007669"/>
    <property type="project" value="TreeGrafter"/>
</dbReference>
<dbReference type="InterPro" id="IPR004567">
    <property type="entry name" value="Type_II_PanK"/>
</dbReference>
<evidence type="ECO:0000313" key="4">
    <source>
        <dbReference type="EMBL" id="KNC73643.1"/>
    </source>
</evidence>
<dbReference type="PANTHER" id="PTHR12280:SF20">
    <property type="entry name" value="4'-PHOSPHOPANTETHEINE PHOSPHATASE"/>
    <property type="match status" value="1"/>
</dbReference>
<feature type="non-terminal residue" evidence="4">
    <location>
        <position position="1"/>
    </location>
</feature>
<dbReference type="EMBL" id="KQ245352">
    <property type="protein sequence ID" value="KNC73643.1"/>
    <property type="molecule type" value="Genomic_DNA"/>
</dbReference>
<evidence type="ECO:0008006" key="6">
    <source>
        <dbReference type="Google" id="ProtNLM"/>
    </source>
</evidence>
<evidence type="ECO:0000256" key="3">
    <source>
        <dbReference type="ARBA" id="ARBA00022993"/>
    </source>
</evidence>
<reference evidence="4 5" key="1">
    <citation type="submission" date="2011-02" db="EMBL/GenBank/DDBJ databases">
        <title>The Genome Sequence of Sphaeroforma arctica JP610.</title>
        <authorList>
            <consortium name="The Broad Institute Genome Sequencing Platform"/>
            <person name="Russ C."/>
            <person name="Cuomo C."/>
            <person name="Young S.K."/>
            <person name="Zeng Q."/>
            <person name="Gargeya S."/>
            <person name="Alvarado L."/>
            <person name="Berlin A."/>
            <person name="Chapman S.B."/>
            <person name="Chen Z."/>
            <person name="Freedman E."/>
            <person name="Gellesch M."/>
            <person name="Goldberg J."/>
            <person name="Griggs A."/>
            <person name="Gujja S."/>
            <person name="Heilman E."/>
            <person name="Heiman D."/>
            <person name="Howarth C."/>
            <person name="Mehta T."/>
            <person name="Neiman D."/>
            <person name="Pearson M."/>
            <person name="Roberts A."/>
            <person name="Saif S."/>
            <person name="Shea T."/>
            <person name="Shenoy N."/>
            <person name="Sisk P."/>
            <person name="Stolte C."/>
            <person name="Sykes S."/>
            <person name="White J."/>
            <person name="Yandava C."/>
            <person name="Burger G."/>
            <person name="Gray M.W."/>
            <person name="Holland P.W.H."/>
            <person name="King N."/>
            <person name="Lang F.B.F."/>
            <person name="Roger A.J."/>
            <person name="Ruiz-Trillo I."/>
            <person name="Haas B."/>
            <person name="Nusbaum C."/>
            <person name="Birren B."/>
        </authorList>
    </citation>
    <scope>NUCLEOTIDE SEQUENCE [LARGE SCALE GENOMIC DNA]</scope>
    <source>
        <strain evidence="4 5">JP610</strain>
    </source>
</reference>
<dbReference type="GO" id="GO:0015937">
    <property type="term" value="P:coenzyme A biosynthetic process"/>
    <property type="evidence" value="ECO:0007669"/>
    <property type="project" value="UniProtKB-KW"/>
</dbReference>
<evidence type="ECO:0000256" key="2">
    <source>
        <dbReference type="ARBA" id="ARBA00022840"/>
    </source>
</evidence>
<dbReference type="InterPro" id="IPR043129">
    <property type="entry name" value="ATPase_NBD"/>
</dbReference>
<dbReference type="GeneID" id="25914302"/>
<dbReference type="RefSeq" id="XP_014147545.1">
    <property type="nucleotide sequence ID" value="XM_014292070.1"/>
</dbReference>
<keyword evidence="5" id="KW-1185">Reference proteome</keyword>
<keyword evidence="2" id="KW-0067">ATP-binding</keyword>
<dbReference type="GO" id="GO:0005524">
    <property type="term" value="F:ATP binding"/>
    <property type="evidence" value="ECO:0007669"/>
    <property type="project" value="UniProtKB-KW"/>
</dbReference>
<evidence type="ECO:0000256" key="1">
    <source>
        <dbReference type="ARBA" id="ARBA00022741"/>
    </source>
</evidence>
<dbReference type="eggNOG" id="KOG2201">
    <property type="taxonomic scope" value="Eukaryota"/>
</dbReference>
<dbReference type="SUPFAM" id="SSF53067">
    <property type="entry name" value="Actin-like ATPase domain"/>
    <property type="match status" value="1"/>
</dbReference>